<evidence type="ECO:0000313" key="2">
    <source>
        <dbReference type="EMBL" id="RPA99063.1"/>
    </source>
</evidence>
<dbReference type="AlphaFoldDB" id="A0A3N4JLD3"/>
<sequence>MSSLRAQPKQNRDEEAGNLSEVEMVELGERGDEAGSQSTLSENTSLANLERVKAAEPAGAPEEQKANKGRFRKIIKKLVAGLALPKPPHWMRKNSRKTDSNIDGLRDLNLLALETRTESHDAVDEDLPPAETVPARTPLYIGDIGKRDQVLSESFRRLDAAYELLWACQQITIAHVSHF</sequence>
<feature type="region of interest" description="Disordered" evidence="1">
    <location>
        <begin position="1"/>
        <end position="67"/>
    </location>
</feature>
<dbReference type="EMBL" id="ML120390">
    <property type="protein sequence ID" value="RPA99063.1"/>
    <property type="molecule type" value="Genomic_DNA"/>
</dbReference>
<organism evidence="2 3">
    <name type="scientific">Choiromyces venosus 120613-1</name>
    <dbReference type="NCBI Taxonomy" id="1336337"/>
    <lineage>
        <taxon>Eukaryota</taxon>
        <taxon>Fungi</taxon>
        <taxon>Dikarya</taxon>
        <taxon>Ascomycota</taxon>
        <taxon>Pezizomycotina</taxon>
        <taxon>Pezizomycetes</taxon>
        <taxon>Pezizales</taxon>
        <taxon>Tuberaceae</taxon>
        <taxon>Choiromyces</taxon>
    </lineage>
</organism>
<feature type="compositionally biased region" description="Polar residues" evidence="1">
    <location>
        <begin position="35"/>
        <end position="47"/>
    </location>
</feature>
<accession>A0A3N4JLD3</accession>
<evidence type="ECO:0000313" key="3">
    <source>
        <dbReference type="Proteomes" id="UP000276215"/>
    </source>
</evidence>
<proteinExistence type="predicted"/>
<gene>
    <name evidence="2" type="ORF">L873DRAFT_1789868</name>
</gene>
<name>A0A3N4JLD3_9PEZI</name>
<dbReference type="Proteomes" id="UP000276215">
    <property type="component" value="Unassembled WGS sequence"/>
</dbReference>
<reference evidence="2 3" key="1">
    <citation type="journal article" date="2018" name="Nat. Ecol. Evol.">
        <title>Pezizomycetes genomes reveal the molecular basis of ectomycorrhizal truffle lifestyle.</title>
        <authorList>
            <person name="Murat C."/>
            <person name="Payen T."/>
            <person name="Noel B."/>
            <person name="Kuo A."/>
            <person name="Morin E."/>
            <person name="Chen J."/>
            <person name="Kohler A."/>
            <person name="Krizsan K."/>
            <person name="Balestrini R."/>
            <person name="Da Silva C."/>
            <person name="Montanini B."/>
            <person name="Hainaut M."/>
            <person name="Levati E."/>
            <person name="Barry K.W."/>
            <person name="Belfiori B."/>
            <person name="Cichocki N."/>
            <person name="Clum A."/>
            <person name="Dockter R.B."/>
            <person name="Fauchery L."/>
            <person name="Guy J."/>
            <person name="Iotti M."/>
            <person name="Le Tacon F."/>
            <person name="Lindquist E.A."/>
            <person name="Lipzen A."/>
            <person name="Malagnac F."/>
            <person name="Mello A."/>
            <person name="Molinier V."/>
            <person name="Miyauchi S."/>
            <person name="Poulain J."/>
            <person name="Riccioni C."/>
            <person name="Rubini A."/>
            <person name="Sitrit Y."/>
            <person name="Splivallo R."/>
            <person name="Traeger S."/>
            <person name="Wang M."/>
            <person name="Zifcakova L."/>
            <person name="Wipf D."/>
            <person name="Zambonelli A."/>
            <person name="Paolocci F."/>
            <person name="Nowrousian M."/>
            <person name="Ottonello S."/>
            <person name="Baldrian P."/>
            <person name="Spatafora J.W."/>
            <person name="Henrissat B."/>
            <person name="Nagy L.G."/>
            <person name="Aury J.M."/>
            <person name="Wincker P."/>
            <person name="Grigoriev I.V."/>
            <person name="Bonfante P."/>
            <person name="Martin F.M."/>
        </authorList>
    </citation>
    <scope>NUCLEOTIDE SEQUENCE [LARGE SCALE GENOMIC DNA]</scope>
    <source>
        <strain evidence="2 3">120613-1</strain>
    </source>
</reference>
<protein>
    <submittedName>
        <fullName evidence="2">Uncharacterized protein</fullName>
    </submittedName>
</protein>
<keyword evidence="3" id="KW-1185">Reference proteome</keyword>
<evidence type="ECO:0000256" key="1">
    <source>
        <dbReference type="SAM" id="MobiDB-lite"/>
    </source>
</evidence>